<evidence type="ECO:0000256" key="1">
    <source>
        <dbReference type="ARBA" id="ARBA00010879"/>
    </source>
</evidence>
<dbReference type="SUPFAM" id="SSF53098">
    <property type="entry name" value="Ribonuclease H-like"/>
    <property type="match status" value="1"/>
</dbReference>
<dbReference type="GO" id="GO:0003677">
    <property type="term" value="F:DNA binding"/>
    <property type="evidence" value="ECO:0007669"/>
    <property type="project" value="UniProtKB-KW"/>
</dbReference>
<dbReference type="GO" id="GO:0004523">
    <property type="term" value="F:RNA-DNA hybrid ribonuclease activity"/>
    <property type="evidence" value="ECO:0007669"/>
    <property type="project" value="UniProtKB-EC"/>
</dbReference>
<dbReference type="PROSITE" id="PS50994">
    <property type="entry name" value="INTEGRASE"/>
    <property type="match status" value="1"/>
</dbReference>
<protein>
    <recommendedName>
        <fullName evidence="7">Gypsy retrotransposon integrase-like protein 1</fullName>
        <ecNumber evidence="2">3.1.26.4</ecNumber>
    </recommendedName>
</protein>
<dbReference type="Gene3D" id="2.40.70.10">
    <property type="entry name" value="Acid Proteases"/>
    <property type="match status" value="1"/>
</dbReference>
<feature type="domain" description="Reverse transcriptase" evidence="12">
    <location>
        <begin position="463"/>
        <end position="640"/>
    </location>
</feature>
<dbReference type="FunFam" id="1.10.340.70:FF:000003">
    <property type="entry name" value="Protein CBG25708"/>
    <property type="match status" value="1"/>
</dbReference>
<dbReference type="FunFam" id="3.30.420.10:FF:000063">
    <property type="entry name" value="Retrovirus-related Pol polyprotein from transposon 297-like Protein"/>
    <property type="match status" value="1"/>
</dbReference>
<dbReference type="FunFam" id="3.30.70.270:FF:000026">
    <property type="entry name" value="Transposon Ty3-G Gag-Pol polyprotein"/>
    <property type="match status" value="1"/>
</dbReference>
<dbReference type="SUPFAM" id="SSF56672">
    <property type="entry name" value="DNA/RNA polymerases"/>
    <property type="match status" value="1"/>
</dbReference>
<comment type="similarity">
    <text evidence="1">Belongs to the beta type-B retroviral polymerase family. HERV class-II K(HML-2) pol subfamily.</text>
</comment>
<dbReference type="EC" id="3.1.26.4" evidence="2"/>
<dbReference type="Pfam" id="PF00078">
    <property type="entry name" value="RVT_1"/>
    <property type="match status" value="1"/>
</dbReference>
<dbReference type="InterPro" id="IPR041577">
    <property type="entry name" value="RT_RNaseH_2"/>
</dbReference>
<dbReference type="InterPro" id="IPR041588">
    <property type="entry name" value="Integrase_H2C2"/>
</dbReference>
<feature type="domain" description="CCHC-type" evidence="10">
    <location>
        <begin position="248"/>
        <end position="264"/>
    </location>
</feature>
<dbReference type="EMBL" id="JBHFQA010000003">
    <property type="protein sequence ID" value="KAL2100668.1"/>
    <property type="molecule type" value="Genomic_DNA"/>
</dbReference>
<evidence type="ECO:0000259" key="11">
    <source>
        <dbReference type="PROSITE" id="PS50175"/>
    </source>
</evidence>
<evidence type="ECO:0000313" key="15">
    <source>
        <dbReference type="Proteomes" id="UP001591681"/>
    </source>
</evidence>
<dbReference type="Gene3D" id="3.30.420.10">
    <property type="entry name" value="Ribonuclease H-like superfamily/Ribonuclease H"/>
    <property type="match status" value="1"/>
</dbReference>
<keyword evidence="8" id="KW-0862">Zinc</keyword>
<feature type="domain" description="Peptidase A2" evidence="11">
    <location>
        <begin position="309"/>
        <end position="389"/>
    </location>
</feature>
<dbReference type="GO" id="GO:0006508">
    <property type="term" value="P:proteolysis"/>
    <property type="evidence" value="ECO:0007669"/>
    <property type="project" value="UniProtKB-KW"/>
</dbReference>
<dbReference type="InterPro" id="IPR043502">
    <property type="entry name" value="DNA/RNA_pol_sf"/>
</dbReference>
<dbReference type="GO" id="GO:0008270">
    <property type="term" value="F:zinc ion binding"/>
    <property type="evidence" value="ECO:0007669"/>
    <property type="project" value="UniProtKB-KW"/>
</dbReference>
<dbReference type="InterPro" id="IPR036397">
    <property type="entry name" value="RNaseH_sf"/>
</dbReference>
<keyword evidence="8" id="KW-0863">Zinc-finger</keyword>
<dbReference type="GO" id="GO:0006259">
    <property type="term" value="P:DNA metabolic process"/>
    <property type="evidence" value="ECO:0007669"/>
    <property type="project" value="UniProtKB-ARBA"/>
</dbReference>
<evidence type="ECO:0000256" key="2">
    <source>
        <dbReference type="ARBA" id="ARBA00012180"/>
    </source>
</evidence>
<dbReference type="CDD" id="cd09274">
    <property type="entry name" value="RNase_HI_RT_Ty3"/>
    <property type="match status" value="1"/>
</dbReference>
<feature type="domain" description="Integrase catalytic" evidence="13">
    <location>
        <begin position="1012"/>
        <end position="1124"/>
    </location>
</feature>
<dbReference type="GO" id="GO:0004190">
    <property type="term" value="F:aspartic-type endopeptidase activity"/>
    <property type="evidence" value="ECO:0007669"/>
    <property type="project" value="UniProtKB-KW"/>
</dbReference>
<dbReference type="PANTHER" id="PTHR37984:SF9">
    <property type="entry name" value="INTEGRASE CATALYTIC DOMAIN-CONTAINING PROTEIN"/>
    <property type="match status" value="1"/>
</dbReference>
<dbReference type="InterPro" id="IPR000477">
    <property type="entry name" value="RT_dom"/>
</dbReference>
<organism evidence="14 15">
    <name type="scientific">Coilia grayii</name>
    <name type="common">Gray's grenadier anchovy</name>
    <dbReference type="NCBI Taxonomy" id="363190"/>
    <lineage>
        <taxon>Eukaryota</taxon>
        <taxon>Metazoa</taxon>
        <taxon>Chordata</taxon>
        <taxon>Craniata</taxon>
        <taxon>Vertebrata</taxon>
        <taxon>Euteleostomi</taxon>
        <taxon>Actinopterygii</taxon>
        <taxon>Neopterygii</taxon>
        <taxon>Teleostei</taxon>
        <taxon>Clupei</taxon>
        <taxon>Clupeiformes</taxon>
        <taxon>Clupeoidei</taxon>
        <taxon>Engraulidae</taxon>
        <taxon>Coilinae</taxon>
        <taxon>Coilia</taxon>
    </lineage>
</organism>
<dbReference type="CDD" id="cd01647">
    <property type="entry name" value="RT_LTR"/>
    <property type="match status" value="1"/>
</dbReference>
<keyword evidence="4" id="KW-0064">Aspartyl protease</keyword>
<evidence type="ECO:0000259" key="10">
    <source>
        <dbReference type="PROSITE" id="PS50158"/>
    </source>
</evidence>
<dbReference type="SUPFAM" id="SSF50630">
    <property type="entry name" value="Acid proteases"/>
    <property type="match status" value="1"/>
</dbReference>
<dbReference type="FunFam" id="3.10.20.370:FF:000001">
    <property type="entry name" value="Retrovirus-related Pol polyprotein from transposon 17.6-like protein"/>
    <property type="match status" value="1"/>
</dbReference>
<dbReference type="InterPro" id="IPR012337">
    <property type="entry name" value="RNaseH-like_sf"/>
</dbReference>
<dbReference type="Pfam" id="PF00665">
    <property type="entry name" value="rve"/>
    <property type="match status" value="1"/>
</dbReference>
<evidence type="ECO:0000256" key="6">
    <source>
        <dbReference type="ARBA" id="ARBA00023125"/>
    </source>
</evidence>
<dbReference type="InterPro" id="IPR001995">
    <property type="entry name" value="Peptidase_A2_cat"/>
</dbReference>
<dbReference type="PROSITE" id="PS50878">
    <property type="entry name" value="RT_POL"/>
    <property type="match status" value="1"/>
</dbReference>
<dbReference type="SUPFAM" id="SSF57756">
    <property type="entry name" value="Retrovirus zinc finger-like domains"/>
    <property type="match status" value="1"/>
</dbReference>
<accession>A0ABD1KPD1</accession>
<keyword evidence="3" id="KW-0645">Protease</keyword>
<evidence type="ECO:0000256" key="9">
    <source>
        <dbReference type="SAM" id="MobiDB-lite"/>
    </source>
</evidence>
<dbReference type="Pfam" id="PF17921">
    <property type="entry name" value="Integrase_H2C2"/>
    <property type="match status" value="1"/>
</dbReference>
<evidence type="ECO:0000313" key="14">
    <source>
        <dbReference type="EMBL" id="KAL2100668.1"/>
    </source>
</evidence>
<dbReference type="Gene3D" id="3.30.70.270">
    <property type="match status" value="2"/>
</dbReference>
<dbReference type="InterPro" id="IPR050951">
    <property type="entry name" value="Retrovirus_Pol_polyprotein"/>
</dbReference>
<dbReference type="Gene3D" id="1.10.340.70">
    <property type="match status" value="1"/>
</dbReference>
<dbReference type="PANTHER" id="PTHR37984">
    <property type="entry name" value="PROTEIN CBG26694"/>
    <property type="match status" value="1"/>
</dbReference>
<dbReference type="Gene3D" id="4.10.60.10">
    <property type="entry name" value="Zinc finger, CCHC-type"/>
    <property type="match status" value="1"/>
</dbReference>
<dbReference type="Pfam" id="PF17919">
    <property type="entry name" value="RT_RNaseH_2"/>
    <property type="match status" value="1"/>
</dbReference>
<dbReference type="SMART" id="SM00343">
    <property type="entry name" value="ZnF_C2HC"/>
    <property type="match status" value="2"/>
</dbReference>
<dbReference type="Proteomes" id="UP001591681">
    <property type="component" value="Unassembled WGS sequence"/>
</dbReference>
<comment type="caution">
    <text evidence="14">The sequence shown here is derived from an EMBL/GenBank/DDBJ whole genome shotgun (WGS) entry which is preliminary data.</text>
</comment>
<dbReference type="InterPro" id="IPR001584">
    <property type="entry name" value="Integrase_cat-core"/>
</dbReference>
<dbReference type="InterPro" id="IPR001878">
    <property type="entry name" value="Znf_CCHC"/>
</dbReference>
<sequence>MEWLQIPPPPKFDVSKPEEWPKWRKRFERYRIASRLDGQPEENQVNTLIYTMGEDIEDVITSLALTEEQQDDYTEVINQLEQYFVVRRNVIFERAKFNQRHQESGETVDNFITALYCVAEHCGYGALHDEMIRDRLVVGLRDKKLSEQLQIDAELTLERAVTRARQSEQVKKQQELMKTNFKAQNGADIDSVRFYQKPYPKNQDRPRMQFKDNSIPPKQQFATGNNACYRCGRVPVHSQQQCPAREEKCNNCHKRGHFARECKSRAVSEIETVPDDATSEEDTAYLGLVNSENSESEWITEIKINEHSTQLKIDTGADVTVLPEAEYTAHGDFPPLQRTDKVLYGAGMSRLSVKGKFTATLTSSRQSNISLQDVYVVSGLKSGLLGRTASVALGLVARIDATVCSKSVTEQFPRLFSGLGRMEGEYKIVLKPDAKPYSLSTPRRIPLPLMSKVKKELKCMEDLGVISRVEQPTDWCAGMVPVPKANNEVRICADLTKLNQSVQREKHMLPSVEHTLGQLEGAKVFSKMDANSGFWQVPLSEDSRLLTTFITPFGRYCYNRLCFGISSAPEHYQRRMSRILEGLDGVVCQMDDVLVYAETQECHDERLRKVMKRLEENGVTLKAEKCEFSRDSVKFLGQIIDAEGVRADPNKIKAVTAMEEPREVSGVRRFLGMANHLGKYIPQLAAKTQPLRDLLRERNTWTWGHAQQQAFDSIKSELSTKPVVALYNTQAHTVVSADSSSYALGAVLLQQQDDNQLKPVAYASRALSDTERRYAQIEKEALATTWACERFSDFLVGIDFHIETDHKPLVPLLGSKDLDELPPRIQRLRMRLMRYRYTIAHVPGKNMITADVLSRAPQKERKDTKHETELNLYVDMMMDSLPATEKRLQEIKEHQNRDEILRQVKQYCHEGWPDKFALDGRCYQYAPFAGELTVERGLLLRNKRLVIPKTLQPEILEKLHVGHLGIVKCRERARQAVWWPGLSTQLKNLVESCDTCARERSHHKEPLIPSDFPERPWEVLGTDLFEWNNHQYLLVVDYFSRYVEVAKLPSTTSAAVINHLKSIFSRHGIPSTIRSDNGPQFSSDLFSQFAKEWTFEHVTSSPRFPQSNGEAERAVRTIKRLLQKEPDPYLALMAYRATPLSNGHSPAELLMGRRIRTTLPTIPSSLQPGWTDLGRLRWEEKEYKRKQQLNYNRRHNTYHLPQLRAGDHVWVSDTKERGTVLKPAKTPRSYLVETPSGVLHRNRHHLTITPVAPEASGIPAKTPLHPTAAEPPTAVPRSTGPIAVQPSSPGPRRYPARERTAPGYLKDFVTS</sequence>
<dbReference type="PROSITE" id="PS50175">
    <property type="entry name" value="ASP_PROT_RETROV"/>
    <property type="match status" value="1"/>
</dbReference>
<keyword evidence="6" id="KW-0238">DNA-binding</keyword>
<proteinExistence type="inferred from homology"/>
<dbReference type="InterPro" id="IPR021109">
    <property type="entry name" value="Peptidase_aspartic_dom_sf"/>
</dbReference>
<dbReference type="InterPro" id="IPR043128">
    <property type="entry name" value="Rev_trsase/Diguanyl_cyclase"/>
</dbReference>
<keyword evidence="5" id="KW-0378">Hydrolase</keyword>
<evidence type="ECO:0000259" key="12">
    <source>
        <dbReference type="PROSITE" id="PS50878"/>
    </source>
</evidence>
<dbReference type="PROSITE" id="PS50158">
    <property type="entry name" value="ZF_CCHC"/>
    <property type="match status" value="1"/>
</dbReference>
<evidence type="ECO:0000256" key="5">
    <source>
        <dbReference type="ARBA" id="ARBA00022801"/>
    </source>
</evidence>
<name>A0ABD1KPD1_9TELE</name>
<keyword evidence="8" id="KW-0479">Metal-binding</keyword>
<dbReference type="Gene3D" id="3.10.10.10">
    <property type="entry name" value="HIV Type 1 Reverse Transcriptase, subunit A, domain 1"/>
    <property type="match status" value="1"/>
</dbReference>
<feature type="region of interest" description="Disordered" evidence="9">
    <location>
        <begin position="1254"/>
        <end position="1311"/>
    </location>
</feature>
<reference evidence="14 15" key="1">
    <citation type="submission" date="2024-09" db="EMBL/GenBank/DDBJ databases">
        <title>A chromosome-level genome assembly of Gray's grenadier anchovy, Coilia grayii.</title>
        <authorList>
            <person name="Fu Z."/>
        </authorList>
    </citation>
    <scope>NUCLEOTIDE SEQUENCE [LARGE SCALE GENOMIC DNA]</scope>
    <source>
        <strain evidence="14">G4</strain>
        <tissue evidence="14">Muscle</tissue>
    </source>
</reference>
<keyword evidence="15" id="KW-1185">Reference proteome</keyword>
<dbReference type="InterPro" id="IPR036875">
    <property type="entry name" value="Znf_CCHC_sf"/>
</dbReference>
<evidence type="ECO:0000256" key="4">
    <source>
        <dbReference type="ARBA" id="ARBA00022750"/>
    </source>
</evidence>
<evidence type="ECO:0000256" key="8">
    <source>
        <dbReference type="PROSITE-ProRule" id="PRU00047"/>
    </source>
</evidence>
<evidence type="ECO:0000256" key="3">
    <source>
        <dbReference type="ARBA" id="ARBA00022670"/>
    </source>
</evidence>
<evidence type="ECO:0000259" key="13">
    <source>
        <dbReference type="PROSITE" id="PS50994"/>
    </source>
</evidence>
<evidence type="ECO:0000256" key="7">
    <source>
        <dbReference type="ARBA" id="ARBA00039658"/>
    </source>
</evidence>
<gene>
    <name evidence="14" type="ORF">ACEWY4_002429</name>
</gene>